<name>A0ABR5YCT3_9SPHN</name>
<sequence>MQQLLASLVTTMSVRDAAFESGMKAASARAKKTEQDLERSTDNMGNAVERAADRINVAMVKASEAIASVGQKVARAGVALTAGITVPMALVGKKTKDTAADFESAMNAVQSAMLDASPEQLEKLADAAMKLGPAMGRSSIEAAGAIEMLAKNGMSAAAILNGGLSAALRLAVVGQTDLSGASDLTTDIMAQFGKTSSDLPGIVDKVSGALDASKMGFDDYRLAIGQAGGVAGGLGVSFDDLNVALASTASTFASGSDAGTSFKTFLMSLNPVSKEAAGVMKQLGIEFFDAAGKAKPLGEVAEILRQKLGNLSDKSRREALTTMFGSDGMRTAIALMNQGAAGIERYRVAIGKVTADQKISVLMEGDAAASDRMAAAAENLSIKLGQVLLPIFTAVKNAVADFLLWMADLPPAFHYAMAAVSAMTAMIGPLMVAVITLGKVALPLLLARFAVVPVVIGLIINPLTVLIGLIGRLAIQMGATAAIAVFAARMASAATGIGLVITILLVLVPLLNKKAAASKAASAASAAAAAADAQAAAMADKLAVAQGKARIEAIAKAKADRAKAHAAMMAAQADMQAARAAYARAKADGEAALLRNANNTRGAGGGTDPSVIANNAALARIQQAQAEFDTTLKTFSTTIGTKRNLDAMIANAEAFPTDIQNPTFGGEDAGKGKGKGSGPKGKTAEDRARDQAQYEDELGRLRVEALEARAELNGSIEARYDATMAAIAEDEARFGRSLALDDSLDDTKRKALMDAQKKVLAERALIAEQERSFALAKDSYDLEIARNDAMQEEVRAQIDAADSVAARRAGALRLLDLQRRNEEAVLDQIIATKKSTDIEYANAMIRKDQLDGIYADRRAAVERDNEGPMAAYRRELNRSTAAVRESIEAIEASGFERLNDWMADAIMGADNLAKAFGTMARSIVADLVRIVIQQQLIRPLADALGGGFLKGIFGGGGGSADLFGQGNGLHSFTPDLSGLSYAGGKASGGRVGPGNWYMVGEHGPEPFVPDTAGTIHPASSLRSGRGGTATIRIVEDEGFASRVVGISGEVSVQTARAGSRRAVMRQRQKI</sequence>
<dbReference type="Pfam" id="PF10145">
    <property type="entry name" value="PhageMin_Tail"/>
    <property type="match status" value="1"/>
</dbReference>
<accession>A0ABR5YCT3</accession>
<feature type="transmembrane region" description="Helical" evidence="4">
    <location>
        <begin position="412"/>
        <end position="437"/>
    </location>
</feature>
<organism evidence="6 7">
    <name type="scientific">Sphingomonas hankookensis</name>
    <dbReference type="NCBI Taxonomy" id="563996"/>
    <lineage>
        <taxon>Bacteria</taxon>
        <taxon>Pseudomonadati</taxon>
        <taxon>Pseudomonadota</taxon>
        <taxon>Alphaproteobacteria</taxon>
        <taxon>Sphingomonadales</taxon>
        <taxon>Sphingomonadaceae</taxon>
        <taxon>Sphingomonas</taxon>
    </lineage>
</organism>
<keyword evidence="7" id="KW-1185">Reference proteome</keyword>
<keyword evidence="4" id="KW-0472">Membrane</keyword>
<keyword evidence="4" id="KW-1133">Transmembrane helix</keyword>
<feature type="region of interest" description="Disordered" evidence="3">
    <location>
        <begin position="657"/>
        <end position="692"/>
    </location>
</feature>
<feature type="transmembrane region" description="Helical" evidence="4">
    <location>
        <begin position="449"/>
        <end position="475"/>
    </location>
</feature>
<feature type="coiled-coil region" evidence="2">
    <location>
        <begin position="23"/>
        <end position="50"/>
    </location>
</feature>
<evidence type="ECO:0000313" key="7">
    <source>
        <dbReference type="Proteomes" id="UP000076609"/>
    </source>
</evidence>
<dbReference type="PANTHER" id="PTHR37813:SF1">
    <property type="entry name" value="FELS-2 PROPHAGE PROTEIN"/>
    <property type="match status" value="1"/>
</dbReference>
<gene>
    <name evidence="6" type="ORF">AVT10_15100</name>
</gene>
<keyword evidence="1" id="KW-1188">Viral release from host cell</keyword>
<feature type="domain" description="Phage tail tape measure protein" evidence="5">
    <location>
        <begin position="126"/>
        <end position="325"/>
    </location>
</feature>
<dbReference type="Proteomes" id="UP000076609">
    <property type="component" value="Unassembled WGS sequence"/>
</dbReference>
<keyword evidence="4" id="KW-0812">Transmembrane</keyword>
<feature type="compositionally biased region" description="Basic and acidic residues" evidence="3">
    <location>
        <begin position="682"/>
        <end position="692"/>
    </location>
</feature>
<feature type="transmembrane region" description="Helical" evidence="4">
    <location>
        <begin position="481"/>
        <end position="511"/>
    </location>
</feature>
<evidence type="ECO:0000313" key="6">
    <source>
        <dbReference type="EMBL" id="KZE14077.1"/>
    </source>
</evidence>
<evidence type="ECO:0000259" key="5">
    <source>
        <dbReference type="Pfam" id="PF10145"/>
    </source>
</evidence>
<protein>
    <recommendedName>
        <fullName evidence="5">Phage tail tape measure protein domain-containing protein</fullName>
    </recommendedName>
</protein>
<evidence type="ECO:0000256" key="2">
    <source>
        <dbReference type="SAM" id="Coils"/>
    </source>
</evidence>
<evidence type="ECO:0000256" key="1">
    <source>
        <dbReference type="ARBA" id="ARBA00022612"/>
    </source>
</evidence>
<keyword evidence="2" id="KW-0175">Coiled coil</keyword>
<comment type="caution">
    <text evidence="6">The sequence shown here is derived from an EMBL/GenBank/DDBJ whole genome shotgun (WGS) entry which is preliminary data.</text>
</comment>
<reference evidence="7" key="1">
    <citation type="submission" date="2016-01" db="EMBL/GenBank/DDBJ databases">
        <title>Draft genome of Chromobacterium sp. F49.</title>
        <authorList>
            <person name="Hong K.W."/>
        </authorList>
    </citation>
    <scope>NUCLEOTIDE SEQUENCE [LARGE SCALE GENOMIC DNA]</scope>
    <source>
        <strain evidence="7">CN3</strain>
    </source>
</reference>
<dbReference type="InterPro" id="IPR010090">
    <property type="entry name" value="Phage_tape_meas"/>
</dbReference>
<proteinExistence type="predicted"/>
<dbReference type="EMBL" id="LQQO01000016">
    <property type="protein sequence ID" value="KZE14077.1"/>
    <property type="molecule type" value="Genomic_DNA"/>
</dbReference>
<dbReference type="PANTHER" id="PTHR37813">
    <property type="entry name" value="FELS-2 PROPHAGE PROTEIN"/>
    <property type="match status" value="1"/>
</dbReference>
<evidence type="ECO:0000256" key="3">
    <source>
        <dbReference type="SAM" id="MobiDB-lite"/>
    </source>
</evidence>
<dbReference type="NCBIfam" id="TIGR01760">
    <property type="entry name" value="tape_meas_TP901"/>
    <property type="match status" value="1"/>
</dbReference>
<evidence type="ECO:0000256" key="4">
    <source>
        <dbReference type="SAM" id="Phobius"/>
    </source>
</evidence>